<dbReference type="Proteomes" id="UP000270094">
    <property type="component" value="Unassembled WGS sequence"/>
</dbReference>
<gene>
    <name evidence="2" type="ORF">SVUK_LOCUS20232</name>
</gene>
<dbReference type="AlphaFoldDB" id="A0A3P7K1R6"/>
<evidence type="ECO:0000313" key="2">
    <source>
        <dbReference type="EMBL" id="VDM85234.1"/>
    </source>
</evidence>
<evidence type="ECO:0000313" key="3">
    <source>
        <dbReference type="Proteomes" id="UP000270094"/>
    </source>
</evidence>
<name>A0A3P7K1R6_STRVU</name>
<evidence type="ECO:0000256" key="1">
    <source>
        <dbReference type="SAM" id="MobiDB-lite"/>
    </source>
</evidence>
<dbReference type="EMBL" id="UYYB01137813">
    <property type="protein sequence ID" value="VDM85234.1"/>
    <property type="molecule type" value="Genomic_DNA"/>
</dbReference>
<accession>A0A3P7K1R6</accession>
<sequence>MMNNAFARTFSSRRRYAVMSAVDGIELRDASRKNSEAAGHNEFLNTVNGDLSRNRDRFLTINPVNNEGRRSRAHSTSKPQSVEDGRVPETQERKAINEEGSYSEGDLQAFHSQMRVFTD</sequence>
<proteinExistence type="predicted"/>
<feature type="region of interest" description="Disordered" evidence="1">
    <location>
        <begin position="61"/>
        <end position="119"/>
    </location>
</feature>
<feature type="compositionally biased region" description="Basic and acidic residues" evidence="1">
    <location>
        <begin position="81"/>
        <end position="97"/>
    </location>
</feature>
<protein>
    <submittedName>
        <fullName evidence="2">Uncharacterized protein</fullName>
    </submittedName>
</protein>
<keyword evidence="3" id="KW-1185">Reference proteome</keyword>
<organism evidence="2 3">
    <name type="scientific">Strongylus vulgaris</name>
    <name type="common">Blood worm</name>
    <dbReference type="NCBI Taxonomy" id="40348"/>
    <lineage>
        <taxon>Eukaryota</taxon>
        <taxon>Metazoa</taxon>
        <taxon>Ecdysozoa</taxon>
        <taxon>Nematoda</taxon>
        <taxon>Chromadorea</taxon>
        <taxon>Rhabditida</taxon>
        <taxon>Rhabditina</taxon>
        <taxon>Rhabditomorpha</taxon>
        <taxon>Strongyloidea</taxon>
        <taxon>Strongylidae</taxon>
        <taxon>Strongylus</taxon>
    </lineage>
</organism>
<reference evidence="2 3" key="1">
    <citation type="submission" date="2018-11" db="EMBL/GenBank/DDBJ databases">
        <authorList>
            <consortium name="Pathogen Informatics"/>
        </authorList>
    </citation>
    <scope>NUCLEOTIDE SEQUENCE [LARGE SCALE GENOMIC DNA]</scope>
</reference>